<gene>
    <name evidence="1" type="ORF">JJB07_15650</name>
</gene>
<dbReference type="RefSeq" id="WP_201636663.1">
    <property type="nucleotide sequence ID" value="NZ_JAEQNB010000005.1"/>
</dbReference>
<sequence>MPIRKQMERQVLELLQEAIAHGKRLERSGIMAEDERVVEWRKGASRLLLFAFGELSPYTRKFQACEGAESCLVSARRALCRGGIPNPWLLVEERVGLPSFPRNRAWYAEQQGEDAIWELALSSIWFEKIKL</sequence>
<evidence type="ECO:0000313" key="2">
    <source>
        <dbReference type="Proteomes" id="UP000602284"/>
    </source>
</evidence>
<evidence type="ECO:0000313" key="1">
    <source>
        <dbReference type="EMBL" id="MBL0388053.1"/>
    </source>
</evidence>
<keyword evidence="2" id="KW-1185">Reference proteome</keyword>
<comment type="caution">
    <text evidence="1">The sequence shown here is derived from an EMBL/GenBank/DDBJ whole genome shotgun (WGS) entry which is preliminary data.</text>
</comment>
<protein>
    <submittedName>
        <fullName evidence="1">Uncharacterized protein</fullName>
    </submittedName>
</protein>
<proteinExistence type="predicted"/>
<reference evidence="1 2" key="1">
    <citation type="submission" date="2021-01" db="EMBL/GenBank/DDBJ databases">
        <title>Tumebacillus sp. strain ITR2 16S ribosomal RNA gene Genome sequencing and assembly.</title>
        <authorList>
            <person name="Kang M."/>
        </authorList>
    </citation>
    <scope>NUCLEOTIDE SEQUENCE [LARGE SCALE GENOMIC DNA]</scope>
    <source>
        <strain evidence="1 2">ITR2</strain>
    </source>
</reference>
<dbReference type="Proteomes" id="UP000602284">
    <property type="component" value="Unassembled WGS sequence"/>
</dbReference>
<name>A0ABS1JCT3_9BACL</name>
<dbReference type="EMBL" id="JAEQNB010000005">
    <property type="protein sequence ID" value="MBL0388053.1"/>
    <property type="molecule type" value="Genomic_DNA"/>
</dbReference>
<organism evidence="1 2">
    <name type="scientific">Tumebacillus amylolyticus</name>
    <dbReference type="NCBI Taxonomy" id="2801339"/>
    <lineage>
        <taxon>Bacteria</taxon>
        <taxon>Bacillati</taxon>
        <taxon>Bacillota</taxon>
        <taxon>Bacilli</taxon>
        <taxon>Bacillales</taxon>
        <taxon>Alicyclobacillaceae</taxon>
        <taxon>Tumebacillus</taxon>
    </lineage>
</organism>
<accession>A0ABS1JCT3</accession>